<dbReference type="VEuPathDB" id="VectorBase:ACHR001218"/>
<sequence>MSDIRKALTLNDETHDPPGLQDDENKGKVQIFLNEAGAGKTTYFTWLAWRLSTYDRSLYVIKLIALEYSTDFERLEESGIDHWNDTQFVRLLYRFIHLTLFVPSVCRRTIEETDIHRTEADRCGELLSLSNGKIILDETRTKELTTKQLIELRLFREKFNRQQLVLILDGFDEITPYFKDVVMKCFARFANFEGIRRVYLSSRPQDLKEDLKKAFNNCKMNRLKILSRHDVARLLHLCLAVIIDDYGLCDEERRVNFVTVLYVLITDVLKDSVTVPLMLDMVLVTLLSAIREHVDFKTGTISNDILSSTELDMLQLVRQFIDKKLEILNIDKSGTTNSSAKTPVARKRQEQENKRIKERLKLMAMYALFDSNDRAKLLSSKDKALAIDILEEVMEGEDQTGIIVGVQDGVPQFAHRMFAEYFVACWLYQNVARFKVESVFQSRTIWTDTMAKVREFFNRMILQESEGCNLHRAVLDKSFELTRGIVMRDLSSVTVKDKVGRLPLQIDPSNVIVYEDWLLERIPCEIINHRDDLLRWNALDYAFVFNNNIAIDALVKCGVQLSVEILLQQLYSNDTDTLFVQGSVYAWNLQRCGKLDIANEILASVVDHLLNERKLDIYKPRAKLNSLTILEFCATYNDDLAVHRFVRQVGEPLMQNLAAGLGDHLFQIAFEKKAHKVTKYLIAQCNLPLPWINDIRGLINAVKCTIEENNVQLFKILFQQLCRQREVRCRSESDIVDDIDEKVYEPLEIEIGLQNECCVHHPGNVQLPLPEYTFADDTVEEYMVEFLVTTAVHTGNVSIVSYILQKMKTIVTNRLIVTVMRLLPKTQPLCHKHSIPAFKHLLNKTIDLRSVDEMGRNLFHMIAQNGCFYMLPCLIAKGFHPNEINPKNNWNGFQYLVSSLDVFGLRVTKAFRWLQPYFVDVLLDWKAEGENAFNFAITRSQRFVAQTLFQTHYHSSSDSERRDALYDLIAGITDRTRSVEQVQQSAKKIPGYRNYTNNSNQSINNH</sequence>
<evidence type="ECO:0000313" key="1">
    <source>
        <dbReference type="EnsemblMetazoa" id="ACHR001218-PA"/>
    </source>
</evidence>
<dbReference type="STRING" id="43041.A0A182JRT6"/>
<reference evidence="2" key="1">
    <citation type="submission" date="2013-03" db="EMBL/GenBank/DDBJ databases">
        <title>The Genome Sequence of Anopheles christyi ACHKN1017.</title>
        <authorList>
            <consortium name="The Broad Institute Genomics Platform"/>
            <person name="Neafsey D.E."/>
            <person name="Besansky N."/>
            <person name="Walker B."/>
            <person name="Young S.K."/>
            <person name="Zeng Q."/>
            <person name="Gargeya S."/>
            <person name="Fitzgerald M."/>
            <person name="Haas B."/>
            <person name="Abouelleil A."/>
            <person name="Allen A.W."/>
            <person name="Alvarado L."/>
            <person name="Arachchi H.M."/>
            <person name="Berlin A.M."/>
            <person name="Chapman S.B."/>
            <person name="Gainer-Dewar J."/>
            <person name="Goldberg J."/>
            <person name="Griggs A."/>
            <person name="Gujja S."/>
            <person name="Hansen M."/>
            <person name="Howarth C."/>
            <person name="Imamovic A."/>
            <person name="Ireland A."/>
            <person name="Larimer J."/>
            <person name="McCowan C."/>
            <person name="Murphy C."/>
            <person name="Pearson M."/>
            <person name="Poon T.W."/>
            <person name="Priest M."/>
            <person name="Roberts A."/>
            <person name="Saif S."/>
            <person name="Shea T."/>
            <person name="Sisk P."/>
            <person name="Sykes S."/>
            <person name="Wortman J."/>
            <person name="Nusbaum C."/>
            <person name="Birren B."/>
        </authorList>
    </citation>
    <scope>NUCLEOTIDE SEQUENCE [LARGE SCALE GENOMIC DNA]</scope>
    <source>
        <strain evidence="2">ACHKN1017</strain>
    </source>
</reference>
<dbReference type="InterPro" id="IPR036770">
    <property type="entry name" value="Ankyrin_rpt-contain_sf"/>
</dbReference>
<keyword evidence="2" id="KW-1185">Reference proteome</keyword>
<accession>A0A182JRT6</accession>
<dbReference type="Proteomes" id="UP000075881">
    <property type="component" value="Unassembled WGS sequence"/>
</dbReference>
<evidence type="ECO:0000313" key="2">
    <source>
        <dbReference type="Proteomes" id="UP000075881"/>
    </source>
</evidence>
<reference evidence="1" key="2">
    <citation type="submission" date="2020-05" db="UniProtKB">
        <authorList>
            <consortium name="EnsemblMetazoa"/>
        </authorList>
    </citation>
    <scope>IDENTIFICATION</scope>
    <source>
        <strain evidence="1">ACHKN1017</strain>
    </source>
</reference>
<organism evidence="1 2">
    <name type="scientific">Anopheles christyi</name>
    <dbReference type="NCBI Taxonomy" id="43041"/>
    <lineage>
        <taxon>Eukaryota</taxon>
        <taxon>Metazoa</taxon>
        <taxon>Ecdysozoa</taxon>
        <taxon>Arthropoda</taxon>
        <taxon>Hexapoda</taxon>
        <taxon>Insecta</taxon>
        <taxon>Pterygota</taxon>
        <taxon>Neoptera</taxon>
        <taxon>Endopterygota</taxon>
        <taxon>Diptera</taxon>
        <taxon>Nematocera</taxon>
        <taxon>Culicoidea</taxon>
        <taxon>Culicidae</taxon>
        <taxon>Anophelinae</taxon>
        <taxon>Anopheles</taxon>
    </lineage>
</organism>
<dbReference type="SUPFAM" id="SSF52540">
    <property type="entry name" value="P-loop containing nucleoside triphosphate hydrolases"/>
    <property type="match status" value="1"/>
</dbReference>
<name>A0A182JRT6_9DIPT</name>
<proteinExistence type="predicted"/>
<evidence type="ECO:0008006" key="3">
    <source>
        <dbReference type="Google" id="ProtNLM"/>
    </source>
</evidence>
<dbReference type="AlphaFoldDB" id="A0A182JRT6"/>
<dbReference type="SUPFAM" id="SSF48403">
    <property type="entry name" value="Ankyrin repeat"/>
    <property type="match status" value="1"/>
</dbReference>
<dbReference type="EnsemblMetazoa" id="ACHR001218-RA">
    <property type="protein sequence ID" value="ACHR001218-PA"/>
    <property type="gene ID" value="ACHR001218"/>
</dbReference>
<dbReference type="InterPro" id="IPR027417">
    <property type="entry name" value="P-loop_NTPase"/>
</dbReference>
<dbReference type="Gene3D" id="1.25.40.20">
    <property type="entry name" value="Ankyrin repeat-containing domain"/>
    <property type="match status" value="1"/>
</dbReference>
<protein>
    <recommendedName>
        <fullName evidence="3">NACHT domain-containing protein</fullName>
    </recommendedName>
</protein>